<evidence type="ECO:0000256" key="3">
    <source>
        <dbReference type="ARBA" id="ARBA00022692"/>
    </source>
</evidence>
<keyword evidence="3 7" id="KW-0812">Transmembrane</keyword>
<evidence type="ECO:0000313" key="8">
    <source>
        <dbReference type="EMBL" id="AIF04106.1"/>
    </source>
</evidence>
<feature type="transmembrane region" description="Helical" evidence="7">
    <location>
        <begin position="46"/>
        <end position="67"/>
    </location>
</feature>
<dbReference type="CDD" id="cd06581">
    <property type="entry name" value="TM_PBP1_LivM_like"/>
    <property type="match status" value="1"/>
</dbReference>
<dbReference type="GO" id="GO:0005886">
    <property type="term" value="C:plasma membrane"/>
    <property type="evidence" value="ECO:0007669"/>
    <property type="project" value="UniProtKB-SubCell"/>
</dbReference>
<dbReference type="EMBL" id="KF900699">
    <property type="protein sequence ID" value="AIF04106.1"/>
    <property type="molecule type" value="Genomic_DNA"/>
</dbReference>
<feature type="transmembrane region" description="Helical" evidence="7">
    <location>
        <begin position="209"/>
        <end position="226"/>
    </location>
</feature>
<evidence type="ECO:0000256" key="1">
    <source>
        <dbReference type="ARBA" id="ARBA00004651"/>
    </source>
</evidence>
<reference evidence="8" key="1">
    <citation type="journal article" date="2014" name="Genome Biol. Evol.">
        <title>Pangenome evidence for extensive interdomain horizontal transfer affecting lineage core and shell genes in uncultured planktonic thaumarchaeota and euryarchaeota.</title>
        <authorList>
            <person name="Deschamps P."/>
            <person name="Zivanovic Y."/>
            <person name="Moreira D."/>
            <person name="Rodriguez-Valera F."/>
            <person name="Lopez-Garcia P."/>
        </authorList>
    </citation>
    <scope>NUCLEOTIDE SEQUENCE</scope>
</reference>
<keyword evidence="2" id="KW-1003">Cell membrane</keyword>
<dbReference type="GO" id="GO:0015658">
    <property type="term" value="F:branched-chain amino acid transmembrane transporter activity"/>
    <property type="evidence" value="ECO:0007669"/>
    <property type="project" value="InterPro"/>
</dbReference>
<feature type="transmembrane region" description="Helical" evidence="7">
    <location>
        <begin position="465"/>
        <end position="485"/>
    </location>
</feature>
<evidence type="ECO:0000256" key="5">
    <source>
        <dbReference type="ARBA" id="ARBA00023136"/>
    </source>
</evidence>
<name>A0A075GJC4_9EURY</name>
<feature type="transmembrane region" description="Helical" evidence="7">
    <location>
        <begin position="497"/>
        <end position="518"/>
    </location>
</feature>
<gene>
    <name evidence="8" type="primary">livM</name>
</gene>
<comment type="subcellular location">
    <subcellularLocation>
        <location evidence="1">Cell membrane</location>
        <topology evidence="1">Multi-pass membrane protein</topology>
    </subcellularLocation>
</comment>
<dbReference type="PANTHER" id="PTHR30482:SF1">
    <property type="entry name" value="BRANCHED-CHAIN AMINO ACID TRANSPORT PERMEASE PROTEIN LIVM-RELATED"/>
    <property type="match status" value="1"/>
</dbReference>
<dbReference type="InterPro" id="IPR001851">
    <property type="entry name" value="ABC_transp_permease"/>
</dbReference>
<sequence length="585" mass="63626">MICLGSIPGVILGALIVGLLRAASEPVLIGAGNALDRPTASGFAEVMPFIFLVGLLILAPSGIGSAIQNWNIERIRKRRLTQPNKTRFIMELPFNPLENFSKVLTLATTHIDKCYDFIGRIVALTKSIILIICSPLYSYLIRQQINVKRVAGNIANRSPKVNLIPRNWIRIDRETERGSWITFLILFAVLVLIVWLLPSVSNLTKTLQVARIITLLGIFGLAAFSLNLHTGITGMTNFGVIFFVGLGAVTVGLLSAPVETNGYGWNPWIATIIAVVVAAVVGWLLAYPTARLRMDYFAIVTISLGEMLRIALQAEPLLRAGTVTSAIGISQYSRPLEDWWESGPSGMAATLLGLPVDAPYVVLLAILTTITVLLIWFLLTTLFASPWGRILRSIRDDELVSQHHGHNILTHKAASLALGAAIAALSGALWAWLNTNVWPDFMNPVRSTFLIWAAFIVGGRGNNKGMIIGAFIIVLVEFIFNVLVASRGAASLPFHELTSYLDAAFSWLVVDVGGLAWSSRSITEVFPKETIVLSLPHLKLALIGLVIVGALLSSSKGLLPEVPSRPKRDDINEEKLPDKGSVDQS</sequence>
<evidence type="ECO:0000256" key="2">
    <source>
        <dbReference type="ARBA" id="ARBA00022475"/>
    </source>
</evidence>
<feature type="transmembrane region" description="Helical" evidence="7">
    <location>
        <begin position="294"/>
        <end position="312"/>
    </location>
</feature>
<feature type="transmembrane region" description="Helical" evidence="7">
    <location>
        <begin position="360"/>
        <end position="385"/>
    </location>
</feature>
<evidence type="ECO:0000256" key="7">
    <source>
        <dbReference type="SAM" id="Phobius"/>
    </source>
</evidence>
<feature type="transmembrane region" description="Helical" evidence="7">
    <location>
        <begin position="538"/>
        <end position="559"/>
    </location>
</feature>
<feature type="region of interest" description="Disordered" evidence="6">
    <location>
        <begin position="560"/>
        <end position="585"/>
    </location>
</feature>
<evidence type="ECO:0000256" key="6">
    <source>
        <dbReference type="SAM" id="MobiDB-lite"/>
    </source>
</evidence>
<keyword evidence="5 7" id="KW-0472">Membrane</keyword>
<feature type="transmembrane region" description="Helical" evidence="7">
    <location>
        <begin position="413"/>
        <end position="433"/>
    </location>
</feature>
<feature type="transmembrane region" description="Helical" evidence="7">
    <location>
        <begin position="268"/>
        <end position="287"/>
    </location>
</feature>
<accession>A0A075GJC4</accession>
<dbReference type="PANTHER" id="PTHR30482">
    <property type="entry name" value="HIGH-AFFINITY BRANCHED-CHAIN AMINO ACID TRANSPORT SYSTEM PERMEASE"/>
    <property type="match status" value="1"/>
</dbReference>
<dbReference type="InterPro" id="IPR043428">
    <property type="entry name" value="LivM-like"/>
</dbReference>
<keyword evidence="4 7" id="KW-1133">Transmembrane helix</keyword>
<feature type="transmembrane region" description="Helical" evidence="7">
    <location>
        <begin position="238"/>
        <end position="256"/>
    </location>
</feature>
<evidence type="ECO:0000256" key="4">
    <source>
        <dbReference type="ARBA" id="ARBA00022989"/>
    </source>
</evidence>
<dbReference type="AlphaFoldDB" id="A0A075GJC4"/>
<protein>
    <submittedName>
        <fullName evidence="8">Inner-membrane translocator (LivM)</fullName>
    </submittedName>
</protein>
<dbReference type="Pfam" id="PF02653">
    <property type="entry name" value="BPD_transp_2"/>
    <property type="match status" value="1"/>
</dbReference>
<feature type="compositionally biased region" description="Basic and acidic residues" evidence="6">
    <location>
        <begin position="564"/>
        <end position="585"/>
    </location>
</feature>
<organism evidence="8">
    <name type="scientific">uncultured marine group II/III euryarchaeote KM3_170_G02</name>
    <dbReference type="NCBI Taxonomy" id="1457927"/>
    <lineage>
        <taxon>Archaea</taxon>
        <taxon>Methanobacteriati</taxon>
        <taxon>Methanobacteriota</taxon>
        <taxon>environmental samples</taxon>
    </lineage>
</organism>
<proteinExistence type="predicted"/>
<feature type="transmembrane region" description="Helical" evidence="7">
    <location>
        <begin position="180"/>
        <end position="197"/>
    </location>
</feature>